<evidence type="ECO:0000256" key="4">
    <source>
        <dbReference type="SAM" id="Phobius"/>
    </source>
</evidence>
<keyword evidence="4" id="KW-0812">Transmembrane</keyword>
<dbReference type="OrthoDB" id="3687641at2759"/>
<keyword evidence="4" id="KW-0472">Membrane</keyword>
<reference evidence="5 6" key="1">
    <citation type="journal article" date="2011" name="PLoS Genet.">
        <title>Genomic analysis of the necrotrophic fungal pathogens Sclerotinia sclerotiorum and Botrytis cinerea.</title>
        <authorList>
            <person name="Amselem J."/>
            <person name="Cuomo C.A."/>
            <person name="van Kan J.A."/>
            <person name="Viaud M."/>
            <person name="Benito E.P."/>
            <person name="Couloux A."/>
            <person name="Coutinho P.M."/>
            <person name="de Vries R.P."/>
            <person name="Dyer P.S."/>
            <person name="Fillinger S."/>
            <person name="Fournier E."/>
            <person name="Gout L."/>
            <person name="Hahn M."/>
            <person name="Kohn L."/>
            <person name="Lapalu N."/>
            <person name="Plummer K.M."/>
            <person name="Pradier J.M."/>
            <person name="Quevillon E."/>
            <person name="Sharon A."/>
            <person name="Simon A."/>
            <person name="ten Have A."/>
            <person name="Tudzynski B."/>
            <person name="Tudzynski P."/>
            <person name="Wincker P."/>
            <person name="Andrew M."/>
            <person name="Anthouard V."/>
            <person name="Beever R.E."/>
            <person name="Beffa R."/>
            <person name="Benoit I."/>
            <person name="Bouzid O."/>
            <person name="Brault B."/>
            <person name="Chen Z."/>
            <person name="Choquer M."/>
            <person name="Collemare J."/>
            <person name="Cotton P."/>
            <person name="Danchin E.G."/>
            <person name="Da Silva C."/>
            <person name="Gautier A."/>
            <person name="Giraud C."/>
            <person name="Giraud T."/>
            <person name="Gonzalez C."/>
            <person name="Grossetete S."/>
            <person name="Guldener U."/>
            <person name="Henrissat B."/>
            <person name="Howlett B.J."/>
            <person name="Kodira C."/>
            <person name="Kretschmer M."/>
            <person name="Lappartient A."/>
            <person name="Leroch M."/>
            <person name="Levis C."/>
            <person name="Mauceli E."/>
            <person name="Neuveglise C."/>
            <person name="Oeser B."/>
            <person name="Pearson M."/>
            <person name="Poulain J."/>
            <person name="Poussereau N."/>
            <person name="Quesneville H."/>
            <person name="Rascle C."/>
            <person name="Schumacher J."/>
            <person name="Segurens B."/>
            <person name="Sexton A."/>
            <person name="Silva E."/>
            <person name="Sirven C."/>
            <person name="Soanes D.M."/>
            <person name="Talbot N.J."/>
            <person name="Templeton M."/>
            <person name="Yandava C."/>
            <person name="Yarden O."/>
            <person name="Zeng Q."/>
            <person name="Rollins J.A."/>
            <person name="Lebrun M.H."/>
            <person name="Dickman M."/>
        </authorList>
    </citation>
    <scope>NUCLEOTIDE SEQUENCE [LARGE SCALE GENOMIC DNA]</scope>
    <source>
        <strain evidence="5 6">B05.10</strain>
    </source>
</reference>
<keyword evidence="6" id="KW-1185">Reference proteome</keyword>
<dbReference type="EMBL" id="CP009807">
    <property type="protein sequence ID" value="ATZ47921.1"/>
    <property type="molecule type" value="Genomic_DNA"/>
</dbReference>
<dbReference type="VEuPathDB" id="FungiDB:Bcin03g01970"/>
<dbReference type="PANTHER" id="PTHR33365">
    <property type="entry name" value="YALI0B05434P"/>
    <property type="match status" value="1"/>
</dbReference>
<dbReference type="KEGG" id="bfu:BCIN_03g01970"/>
<dbReference type="GeneID" id="5440008"/>
<evidence type="ECO:0000256" key="3">
    <source>
        <dbReference type="SAM" id="MobiDB-lite"/>
    </source>
</evidence>
<name>A0A384JBV8_BOTFB</name>
<dbReference type="Pfam" id="PF11807">
    <property type="entry name" value="UstYa"/>
    <property type="match status" value="1"/>
</dbReference>
<reference evidence="5 6" key="2">
    <citation type="journal article" date="2012" name="Eukaryot. Cell">
        <title>Genome update of Botrytis cinerea strains B05.10 and T4.</title>
        <authorList>
            <person name="Staats M."/>
            <person name="van Kan J.A."/>
        </authorList>
    </citation>
    <scope>NUCLEOTIDE SEQUENCE [LARGE SCALE GENOMIC DNA]</scope>
    <source>
        <strain evidence="5 6">B05.10</strain>
    </source>
</reference>
<dbReference type="Proteomes" id="UP000001798">
    <property type="component" value="Chromosome 3"/>
</dbReference>
<comment type="pathway">
    <text evidence="1">Mycotoxin biosynthesis.</text>
</comment>
<gene>
    <name evidence="5" type="ORF">BCIN_03g01970</name>
</gene>
<protein>
    <recommendedName>
        <fullName evidence="7">Cyclochlorotine biosynthesis protein O</fullName>
    </recommendedName>
</protein>
<dbReference type="GO" id="GO:0043386">
    <property type="term" value="P:mycotoxin biosynthetic process"/>
    <property type="evidence" value="ECO:0007669"/>
    <property type="project" value="InterPro"/>
</dbReference>
<dbReference type="InterPro" id="IPR021765">
    <property type="entry name" value="UstYa-like"/>
</dbReference>
<evidence type="ECO:0000313" key="5">
    <source>
        <dbReference type="EMBL" id="ATZ47921.1"/>
    </source>
</evidence>
<feature type="transmembrane region" description="Helical" evidence="4">
    <location>
        <begin position="51"/>
        <end position="74"/>
    </location>
</feature>
<evidence type="ECO:0008006" key="7">
    <source>
        <dbReference type="Google" id="ProtNLM"/>
    </source>
</evidence>
<dbReference type="PANTHER" id="PTHR33365:SF4">
    <property type="entry name" value="CYCLOCHLOROTINE BIOSYNTHESIS PROTEIN O"/>
    <property type="match status" value="1"/>
</dbReference>
<comment type="similarity">
    <text evidence="2">Belongs to the ustYa family.</text>
</comment>
<dbReference type="RefSeq" id="XP_024547558.1">
    <property type="nucleotide sequence ID" value="XM_024691785.1"/>
</dbReference>
<keyword evidence="4" id="KW-1133">Transmembrane helix</keyword>
<reference evidence="5 6" key="3">
    <citation type="journal article" date="2017" name="Mol. Plant Pathol.">
        <title>A gapless genome sequence of the fungus Botrytis cinerea.</title>
        <authorList>
            <person name="Van Kan J.A."/>
            <person name="Stassen J.H."/>
            <person name="Mosbach A."/>
            <person name="Van Der Lee T.A."/>
            <person name="Faino L."/>
            <person name="Farmer A.D."/>
            <person name="Papasotiriou D.G."/>
            <person name="Zhou S."/>
            <person name="Seidl M.F."/>
            <person name="Cottam E."/>
            <person name="Edel D."/>
            <person name="Hahn M."/>
            <person name="Schwartz D.C."/>
            <person name="Dietrich R.A."/>
            <person name="Widdison S."/>
            <person name="Scalliet G."/>
        </authorList>
    </citation>
    <scope>NUCLEOTIDE SEQUENCE [LARGE SCALE GENOMIC DNA]</scope>
    <source>
        <strain evidence="5 6">B05.10</strain>
    </source>
</reference>
<evidence type="ECO:0000313" key="6">
    <source>
        <dbReference type="Proteomes" id="UP000001798"/>
    </source>
</evidence>
<organism evidence="5 6">
    <name type="scientific">Botryotinia fuckeliana (strain B05.10)</name>
    <name type="common">Noble rot fungus</name>
    <name type="synonym">Botrytis cinerea</name>
    <dbReference type="NCBI Taxonomy" id="332648"/>
    <lineage>
        <taxon>Eukaryota</taxon>
        <taxon>Fungi</taxon>
        <taxon>Dikarya</taxon>
        <taxon>Ascomycota</taxon>
        <taxon>Pezizomycotina</taxon>
        <taxon>Leotiomycetes</taxon>
        <taxon>Helotiales</taxon>
        <taxon>Sclerotiniaceae</taxon>
        <taxon>Botrytis</taxon>
    </lineage>
</organism>
<evidence type="ECO:0000256" key="1">
    <source>
        <dbReference type="ARBA" id="ARBA00004685"/>
    </source>
</evidence>
<feature type="region of interest" description="Disordered" evidence="3">
    <location>
        <begin position="1"/>
        <end position="27"/>
    </location>
</feature>
<feature type="compositionally biased region" description="Basic and acidic residues" evidence="3">
    <location>
        <begin position="1"/>
        <end position="18"/>
    </location>
</feature>
<dbReference type="AlphaFoldDB" id="A0A384JBV8"/>
<sequence>MDKERDQIYEPLSHDDSHSSGSADVDENQSHNSLLFLRRRSQRSLQWLPRFIRLIEIFIVMGSLAFGFYGFIWFDKSSSDQTCPIEPFFRPEWDHIKDSGLTWTAHLTGPESGVFMGEPSMEREAAWENLLKDRGVTLSAAELDVLNTKGEIPSLAGETTGSGTYIGYQLMSGMDYQLHCLSLIRQWSYWDHYQTAMTELPEVFMSAPEDAHALVDFCLESLRLQVLCSSNQMRFLVPNATSITGYRGPIVLQKEEARWQCARNM</sequence>
<proteinExistence type="inferred from homology"/>
<accession>A0A384JBV8</accession>
<evidence type="ECO:0000256" key="2">
    <source>
        <dbReference type="ARBA" id="ARBA00035112"/>
    </source>
</evidence>